<dbReference type="EMBL" id="VATY01000001">
    <property type="protein sequence ID" value="TMM59344.1"/>
    <property type="molecule type" value="Genomic_DNA"/>
</dbReference>
<dbReference type="OrthoDB" id="1179783at2"/>
<sequence>MHALAPHTDEADVQHCEICHITTAVSFTPLLEADIAVVPQTEYFLSEQKQNGTAPNVVFNNKYLSGYHFTRPPPQLS</sequence>
<protein>
    <submittedName>
        <fullName evidence="1">Uncharacterized protein</fullName>
    </submittedName>
</protein>
<dbReference type="Proteomes" id="UP000310314">
    <property type="component" value="Unassembled WGS sequence"/>
</dbReference>
<name>A0A5S3QN65_9FLAO</name>
<accession>A0A5S3QN65</accession>
<evidence type="ECO:0000313" key="1">
    <source>
        <dbReference type="EMBL" id="TMM59344.1"/>
    </source>
</evidence>
<proteinExistence type="predicted"/>
<organism evidence="1 2">
    <name type="scientific">Maribacter algarum</name>
    <name type="common">ex Zhang et al. 2020</name>
    <dbReference type="NCBI Taxonomy" id="2578118"/>
    <lineage>
        <taxon>Bacteria</taxon>
        <taxon>Pseudomonadati</taxon>
        <taxon>Bacteroidota</taxon>
        <taxon>Flavobacteriia</taxon>
        <taxon>Flavobacteriales</taxon>
        <taxon>Flavobacteriaceae</taxon>
        <taxon>Maribacter</taxon>
    </lineage>
</organism>
<dbReference type="AlphaFoldDB" id="A0A5S3QN65"/>
<reference evidence="1 2" key="1">
    <citation type="submission" date="2019-05" db="EMBL/GenBank/DDBJ databases">
        <authorList>
            <person name="Zhang J.-Y."/>
            <person name="Feg X."/>
            <person name="Du Z.-J."/>
        </authorList>
    </citation>
    <scope>NUCLEOTIDE SEQUENCE [LARGE SCALE GENOMIC DNA]</scope>
    <source>
        <strain evidence="1 2">RZ26</strain>
    </source>
</reference>
<keyword evidence="2" id="KW-1185">Reference proteome</keyword>
<gene>
    <name evidence="1" type="ORF">FEE95_07895</name>
</gene>
<dbReference type="RefSeq" id="WP_138657333.1">
    <property type="nucleotide sequence ID" value="NZ_VATY01000001.1"/>
</dbReference>
<comment type="caution">
    <text evidence="1">The sequence shown here is derived from an EMBL/GenBank/DDBJ whole genome shotgun (WGS) entry which is preliminary data.</text>
</comment>
<evidence type="ECO:0000313" key="2">
    <source>
        <dbReference type="Proteomes" id="UP000310314"/>
    </source>
</evidence>